<dbReference type="InterPro" id="IPR051781">
    <property type="entry name" value="Metallo-dep_Hydrolase"/>
</dbReference>
<dbReference type="Pfam" id="PF01979">
    <property type="entry name" value="Amidohydro_1"/>
    <property type="match status" value="1"/>
</dbReference>
<reference evidence="3 4" key="1">
    <citation type="submission" date="2024-09" db="EMBL/GenBank/DDBJ databases">
        <authorList>
            <person name="Sun Q."/>
            <person name="Mori K."/>
        </authorList>
    </citation>
    <scope>NUCLEOTIDE SEQUENCE [LARGE SCALE GENOMIC DNA]</scope>
    <source>
        <strain evidence="3 4">JCM 6917</strain>
    </source>
</reference>
<dbReference type="SUPFAM" id="SSF51556">
    <property type="entry name" value="Metallo-dependent hydrolases"/>
    <property type="match status" value="1"/>
</dbReference>
<feature type="domain" description="Amidohydrolase-related" evidence="2">
    <location>
        <begin position="953"/>
        <end position="1044"/>
    </location>
</feature>
<organism evidence="3 4">
    <name type="scientific">Streptomyces cinereospinus</name>
    <dbReference type="NCBI Taxonomy" id="285561"/>
    <lineage>
        <taxon>Bacteria</taxon>
        <taxon>Bacillati</taxon>
        <taxon>Actinomycetota</taxon>
        <taxon>Actinomycetes</taxon>
        <taxon>Kitasatosporales</taxon>
        <taxon>Streptomycetaceae</taxon>
        <taxon>Streptomyces</taxon>
    </lineage>
</organism>
<feature type="compositionally biased region" description="Low complexity" evidence="1">
    <location>
        <begin position="12"/>
        <end position="36"/>
    </location>
</feature>
<dbReference type="Gene3D" id="2.30.40.10">
    <property type="entry name" value="Urease, subunit C, domain 1"/>
    <property type="match status" value="2"/>
</dbReference>
<dbReference type="SUPFAM" id="SSF69304">
    <property type="entry name" value="Tricorn protease N-terminal domain"/>
    <property type="match status" value="1"/>
</dbReference>
<dbReference type="InterPro" id="IPR011044">
    <property type="entry name" value="Quino_amine_DH_bsu"/>
</dbReference>
<dbReference type="PANTHER" id="PTHR43135">
    <property type="entry name" value="ALPHA-D-RIBOSE 1-METHYLPHOSPHONATE 5-TRIPHOSPHATE DIPHOSPHATASE"/>
    <property type="match status" value="1"/>
</dbReference>
<dbReference type="InterPro" id="IPR006311">
    <property type="entry name" value="TAT_signal"/>
</dbReference>
<accession>A0ABV5MWK2</accession>
<evidence type="ECO:0000313" key="4">
    <source>
        <dbReference type="Proteomes" id="UP001589709"/>
    </source>
</evidence>
<evidence type="ECO:0000256" key="1">
    <source>
        <dbReference type="SAM" id="MobiDB-lite"/>
    </source>
</evidence>
<evidence type="ECO:0000313" key="3">
    <source>
        <dbReference type="EMBL" id="MFB9462400.1"/>
    </source>
</evidence>
<dbReference type="Proteomes" id="UP001589709">
    <property type="component" value="Unassembled WGS sequence"/>
</dbReference>
<dbReference type="InterPro" id="IPR011059">
    <property type="entry name" value="Metal-dep_hydrolase_composite"/>
</dbReference>
<dbReference type="Gene3D" id="3.20.20.140">
    <property type="entry name" value="Metal-dependent hydrolases"/>
    <property type="match status" value="2"/>
</dbReference>
<dbReference type="SUPFAM" id="SSF51338">
    <property type="entry name" value="Composite domain of metallo-dependent hydrolases"/>
    <property type="match status" value="1"/>
</dbReference>
<gene>
    <name evidence="3" type="ORF">ACFF45_06640</name>
</gene>
<dbReference type="PANTHER" id="PTHR43135:SF3">
    <property type="entry name" value="ALPHA-D-RIBOSE 1-METHYLPHOSPHONATE 5-TRIPHOSPHATE DIPHOSPHATASE"/>
    <property type="match status" value="1"/>
</dbReference>
<proteinExistence type="predicted"/>
<dbReference type="InterPro" id="IPR006680">
    <property type="entry name" value="Amidohydro-rel"/>
</dbReference>
<dbReference type="InterPro" id="IPR032466">
    <property type="entry name" value="Metal_Hydrolase"/>
</dbReference>
<evidence type="ECO:0000259" key="2">
    <source>
        <dbReference type="Pfam" id="PF01979"/>
    </source>
</evidence>
<dbReference type="Gene3D" id="2.120.10.30">
    <property type="entry name" value="TolB, C-terminal domain"/>
    <property type="match status" value="2"/>
</dbReference>
<dbReference type="PROSITE" id="PS51318">
    <property type="entry name" value="TAT"/>
    <property type="match status" value="1"/>
</dbReference>
<keyword evidence="4" id="KW-1185">Reference proteome</keyword>
<protein>
    <submittedName>
        <fullName evidence="3">Amidohydrolase family protein</fullName>
    </submittedName>
</protein>
<comment type="caution">
    <text evidence="3">The sequence shown here is derived from an EMBL/GenBank/DDBJ whole genome shotgun (WGS) entry which is preliminary data.</text>
</comment>
<sequence>MDISGTDEGTIPSTTADTVPSTTPDTVPSTTASTVTNPWAATRGVPLTRRRFLQATATATATAAAVATVTTPVGAAAADPVTLSFTAATGGSATLAPSGDRLVAEVQSVLWSVPRHGGTAVALTTAGLEPTRPQFSPDGSRLVVCAYRGGGFHLWTLRPDGTGLRQLTHGPWDDRGPAWSPDGTRIAFASERGGDPVAGAPYRIWVVDVRTGALTRLTGRPGQDPAGAPAHEDFDPAWSPDGERVLFVRATATASGALRASTVAAVAADGSGPVRVEHTDDSGAQLMTPAVAPSGRLACLRTTPSPSASCTLVVDGAPVAVAGDVQPAPPRWVGGGRLLLTVDGRFRLVDPDAPGAGEEIPFTATLPVDRPRYRGKAYDFEGAGARPVRAPHLPALSPDGRRVAFAALNALWTADTTSGRAPRKVLQVPATRYVTGPVWTPDGTGLVYADDRDGLFTVRRRDLGSGAETVLAGGGRVFPALTPDGTRLACLDMSGNLVVRDLRDGTERVLAAPLAAGGLPGRPSWSPDGRYVALCDRNRLNLRFREGHHLVRVVDTTDGTATLHAPTPHLSLSDRYDSGPVWSPDGRWMAVIVESALWLLPVRADGTPDGAPRQLTTEPADHPSWSADARTVLYLSAGRLRLIDVGGGAPRTVRVPLEYRRPRAAGTVVHAGRLWDGTGAEVREDVDVVLRDGRIAQVAPHRAGRPAARRVDASDRTVIPGLWDAHTHPWQTTYGGRQTALQLAYGITTAVSLGGFAYEQARIREAVAAGALAGPRLLTTGELLDGARVAYSMGRAHATREGLRRSLARGAALDWDFVKTYVRAPGWVMKEAADFAHERLGVRCGSHLCSPGVQLGQDLTTHLQATQRLEFGHATSATGRAYQDVGEIYTRAGFSLVATPFTAAPLLGADPALADDPRVTTLMPPWDTALVREGAGTPPTDTQLSTLDTESDVYRRILAGGGLVALGTDQPLVPVGLHLHLALRALHRAGLSAAEALRTATLLPARVFGADAELGTVEEGKLADLTFVDGDPFTDFASLVRTVAVLRGGFLFEQADLVQAFDATAVRGDADPAVDWLEVSRHMRREGCCHLADES</sequence>
<dbReference type="SUPFAM" id="SSF50969">
    <property type="entry name" value="YVTN repeat-like/Quinoprotein amine dehydrogenase"/>
    <property type="match status" value="1"/>
</dbReference>
<dbReference type="InterPro" id="IPR011042">
    <property type="entry name" value="6-blade_b-propeller_TolB-like"/>
</dbReference>
<name>A0ABV5MWK2_9ACTN</name>
<dbReference type="RefSeq" id="WP_381343171.1">
    <property type="nucleotide sequence ID" value="NZ_JBHMCY010000008.1"/>
</dbReference>
<dbReference type="EMBL" id="JBHMCY010000008">
    <property type="protein sequence ID" value="MFB9462400.1"/>
    <property type="molecule type" value="Genomic_DNA"/>
</dbReference>
<dbReference type="InterPro" id="IPR011659">
    <property type="entry name" value="WD40"/>
</dbReference>
<dbReference type="Pfam" id="PF07676">
    <property type="entry name" value="PD40"/>
    <property type="match status" value="6"/>
</dbReference>
<feature type="region of interest" description="Disordered" evidence="1">
    <location>
        <begin position="1"/>
        <end position="36"/>
    </location>
</feature>